<comment type="caution">
    <text evidence="3">Lacks conserved residue(s) required for the propagation of feature annotation.</text>
</comment>
<feature type="region of interest" description="VHIID" evidence="3">
    <location>
        <begin position="312"/>
        <end position="377"/>
    </location>
</feature>
<keyword evidence="1" id="KW-0805">Transcription regulation</keyword>
<dbReference type="EMBL" id="BAABME010023702">
    <property type="protein sequence ID" value="GAA0168635.1"/>
    <property type="molecule type" value="Genomic_DNA"/>
</dbReference>
<dbReference type="AlphaFoldDB" id="A0AAV3R0E3"/>
<name>A0AAV3R0E3_LITER</name>
<protein>
    <recommendedName>
        <fullName evidence="6">Scarecrow-like protein 6</fullName>
    </recommendedName>
</protein>
<feature type="region of interest" description="Leucine repeat I (LRI)" evidence="3">
    <location>
        <begin position="233"/>
        <end position="293"/>
    </location>
</feature>
<comment type="similarity">
    <text evidence="3">Belongs to the GRAS family.</text>
</comment>
<accession>A0AAV3R0E3</accession>
<evidence type="ECO:0000256" key="2">
    <source>
        <dbReference type="ARBA" id="ARBA00023163"/>
    </source>
</evidence>
<dbReference type="PANTHER" id="PTHR31636">
    <property type="entry name" value="OSJNBA0084A10.13 PROTEIN-RELATED"/>
    <property type="match status" value="1"/>
</dbReference>
<organism evidence="4 5">
    <name type="scientific">Lithospermum erythrorhizon</name>
    <name type="common">Purple gromwell</name>
    <name type="synonym">Lithospermum officinale var. erythrorhizon</name>
    <dbReference type="NCBI Taxonomy" id="34254"/>
    <lineage>
        <taxon>Eukaryota</taxon>
        <taxon>Viridiplantae</taxon>
        <taxon>Streptophyta</taxon>
        <taxon>Embryophyta</taxon>
        <taxon>Tracheophyta</taxon>
        <taxon>Spermatophyta</taxon>
        <taxon>Magnoliopsida</taxon>
        <taxon>eudicotyledons</taxon>
        <taxon>Gunneridae</taxon>
        <taxon>Pentapetalae</taxon>
        <taxon>asterids</taxon>
        <taxon>lamiids</taxon>
        <taxon>Boraginales</taxon>
        <taxon>Boraginaceae</taxon>
        <taxon>Boraginoideae</taxon>
        <taxon>Lithospermeae</taxon>
        <taxon>Lithospermum</taxon>
    </lineage>
</organism>
<evidence type="ECO:0000313" key="5">
    <source>
        <dbReference type="Proteomes" id="UP001454036"/>
    </source>
</evidence>
<evidence type="ECO:0000256" key="1">
    <source>
        <dbReference type="ARBA" id="ARBA00023015"/>
    </source>
</evidence>
<keyword evidence="5" id="KW-1185">Reference proteome</keyword>
<dbReference type="PROSITE" id="PS50985">
    <property type="entry name" value="GRAS"/>
    <property type="match status" value="1"/>
</dbReference>
<comment type="caution">
    <text evidence="4">The sequence shown here is derived from an EMBL/GenBank/DDBJ whole genome shotgun (WGS) entry which is preliminary data.</text>
</comment>
<evidence type="ECO:0008006" key="6">
    <source>
        <dbReference type="Google" id="ProtNLM"/>
    </source>
</evidence>
<reference evidence="4 5" key="1">
    <citation type="submission" date="2024-01" db="EMBL/GenBank/DDBJ databases">
        <title>The complete chloroplast genome sequence of Lithospermum erythrorhizon: insights into the phylogenetic relationship among Boraginaceae species and the maternal lineages of purple gromwells.</title>
        <authorList>
            <person name="Okada T."/>
            <person name="Watanabe K."/>
        </authorList>
    </citation>
    <scope>NUCLEOTIDE SEQUENCE [LARGE SCALE GENOMIC DNA]</scope>
</reference>
<dbReference type="Proteomes" id="UP001454036">
    <property type="component" value="Unassembled WGS sequence"/>
</dbReference>
<evidence type="ECO:0000256" key="3">
    <source>
        <dbReference type="PROSITE-ProRule" id="PRU01191"/>
    </source>
</evidence>
<evidence type="ECO:0000313" key="4">
    <source>
        <dbReference type="EMBL" id="GAA0168635.1"/>
    </source>
</evidence>
<proteinExistence type="inferred from homology"/>
<feature type="region of interest" description="Leucine repeat II (LRII)" evidence="3">
    <location>
        <begin position="391"/>
        <end position="423"/>
    </location>
</feature>
<dbReference type="InterPro" id="IPR005202">
    <property type="entry name" value="TF_GRAS"/>
</dbReference>
<sequence length="596" mass="66135">MPPSLDSPGSGGGDKCAIEEWESVLSGSVSASPSQEHYWMMGDVEDPTINSLHKVMQTGGVSDFEFNMEFGNVDQGFGTDPSGLIASTSAHVLPTINPPNFPSPNFKIGMFPSLPNNLGPIGLGNQMQPLFVPQFMMNPHQSQQGQNPSFFLPVPFAPQDQNIEIPPQAKRHNLGLIGGLEKEVLIGRQHQQQGVSQEFPQHLQMRPVIGVKPNDAIGQSFQQKQQQQQQHQQAIIDQLFKAAESIQAGNLVLAQEILARLNQQLSPIGKPFYRASFYFKEALQLLLHNNNSVNPSSVHSSPFGLVFKIGAYKSLSEISPVLQFANFTGNQAILEELEGFERIHVMDFDIGYGGQWASFMQELSLRSGGAPSLKITAFASPSTHDQLELGLVRENLIQFASEINMLLEFDIMNIDSLNSRSWPLPHHVTENEAVAVNLPVSSFTNNHLPLSLVLQFVKRLSPKIVVSLDRGCDRTDLPFPNHVIHALQSYCNLLESLDAVTANPDALQKIERFLTQPGIEKIVLGRYRFPEKTQNWRTHFLSSGFSPLTFSNVTETQAECVVKRTPVRGFHVEKSQSSLVLCWQQKELISASAWRS</sequence>
<gene>
    <name evidence="4" type="ORF">LIER_40605</name>
</gene>
<dbReference type="Pfam" id="PF03514">
    <property type="entry name" value="GRAS"/>
    <property type="match status" value="1"/>
</dbReference>
<feature type="region of interest" description="SAW" evidence="3">
    <location>
        <begin position="524"/>
        <end position="595"/>
    </location>
</feature>
<keyword evidence="2" id="KW-0804">Transcription</keyword>